<protein>
    <submittedName>
        <fullName evidence="2">Magnesium-transporting ATPase (P-type)</fullName>
    </submittedName>
</protein>
<gene>
    <name evidence="2" type="ORF">ABID28_001215</name>
</gene>
<keyword evidence="1" id="KW-1133">Transmembrane helix</keyword>
<name>A0ABV2JFN2_9STRE</name>
<feature type="transmembrane region" description="Helical" evidence="1">
    <location>
        <begin position="51"/>
        <end position="75"/>
    </location>
</feature>
<feature type="transmembrane region" description="Helical" evidence="1">
    <location>
        <begin position="172"/>
        <end position="192"/>
    </location>
</feature>
<evidence type="ECO:0000313" key="2">
    <source>
        <dbReference type="EMBL" id="MET3634569.1"/>
    </source>
</evidence>
<feature type="transmembrane region" description="Helical" evidence="1">
    <location>
        <begin position="95"/>
        <end position="118"/>
    </location>
</feature>
<proteinExistence type="predicted"/>
<keyword evidence="1" id="KW-0812">Transmembrane</keyword>
<organism evidence="2 3">
    <name type="scientific">Streptococcus porcorum</name>
    <dbReference type="NCBI Taxonomy" id="701526"/>
    <lineage>
        <taxon>Bacteria</taxon>
        <taxon>Bacillati</taxon>
        <taxon>Bacillota</taxon>
        <taxon>Bacilli</taxon>
        <taxon>Lactobacillales</taxon>
        <taxon>Streptococcaceae</taxon>
        <taxon>Streptococcus</taxon>
    </lineage>
</organism>
<reference evidence="2 3" key="1">
    <citation type="submission" date="2024-06" db="EMBL/GenBank/DDBJ databases">
        <title>Genomic Encyclopedia of Type Strains, Phase IV (KMG-IV): sequencing the most valuable type-strain genomes for metagenomic binning, comparative biology and taxonomic classification.</title>
        <authorList>
            <person name="Goeker M."/>
        </authorList>
    </citation>
    <scope>NUCLEOTIDE SEQUENCE [LARGE SCALE GENOMIC DNA]</scope>
    <source>
        <strain evidence="2 3">DSM 28302</strain>
    </source>
</reference>
<keyword evidence="1" id="KW-0472">Membrane</keyword>
<evidence type="ECO:0000256" key="1">
    <source>
        <dbReference type="SAM" id="Phobius"/>
    </source>
</evidence>
<comment type="caution">
    <text evidence="2">The sequence shown here is derived from an EMBL/GenBank/DDBJ whole genome shotgun (WGS) entry which is preliminary data.</text>
</comment>
<feature type="transmembrane region" description="Helical" evidence="1">
    <location>
        <begin position="130"/>
        <end position="152"/>
    </location>
</feature>
<feature type="transmembrane region" description="Helical" evidence="1">
    <location>
        <begin position="21"/>
        <end position="39"/>
    </location>
</feature>
<dbReference type="EMBL" id="JBEPLN010000018">
    <property type="protein sequence ID" value="MET3634569.1"/>
    <property type="molecule type" value="Genomic_DNA"/>
</dbReference>
<dbReference type="Proteomes" id="UP001549037">
    <property type="component" value="Unassembled WGS sequence"/>
</dbReference>
<evidence type="ECO:0000313" key="3">
    <source>
        <dbReference type="Proteomes" id="UP001549037"/>
    </source>
</evidence>
<sequence>MSYLENRGIVSHSFHSWLKDLTFLSWAIYFCYQLLLRTYRGFRKKALYQEIFEGIFGLMLMVLLSVGGIILAIYLHSLYQNFFAHWLQFPSDSEFIRHLSGSTFAIFTLFLVVFISVGGRFRERFYMSSLMMLLVTSAVLVRYLTIGITTRMGKLRFPSYWESTDPYKNHLVMIYIGIILVSGLTCFIARYFSKKEE</sequence>
<keyword evidence="3" id="KW-1185">Reference proteome</keyword>
<accession>A0ABV2JFN2</accession>